<dbReference type="Gene3D" id="1.25.40.10">
    <property type="entry name" value="Tetratricopeptide repeat domain"/>
    <property type="match status" value="2"/>
</dbReference>
<dbReference type="SUPFAM" id="SSF46894">
    <property type="entry name" value="C-terminal effector domain of the bipartite response regulators"/>
    <property type="match status" value="1"/>
</dbReference>
<dbReference type="PRINTS" id="PR00364">
    <property type="entry name" value="DISEASERSIST"/>
</dbReference>
<evidence type="ECO:0000256" key="3">
    <source>
        <dbReference type="ARBA" id="ARBA00023125"/>
    </source>
</evidence>
<protein>
    <submittedName>
        <fullName evidence="7">BTAD domain-containing putative transcriptional regulator</fullName>
    </submittedName>
</protein>
<dbReference type="EMBL" id="CP110636">
    <property type="protein sequence ID" value="UZJ32745.1"/>
    <property type="molecule type" value="Genomic_DNA"/>
</dbReference>
<gene>
    <name evidence="7" type="ORF">OJ254_23790</name>
</gene>
<dbReference type="PROSITE" id="PS51755">
    <property type="entry name" value="OMPR_PHOB"/>
    <property type="match status" value="1"/>
</dbReference>
<proteinExistence type="inferred from homology"/>
<reference evidence="7" key="1">
    <citation type="submission" date="2022-11" db="EMBL/GenBank/DDBJ databases">
        <title>Identification and genomic analyses of a novel endophytic actinobacterium Streptomyces endophytica sp. nov. with potential for biocontrol of Yam anthracnose.</title>
        <authorList>
            <person name="Huang X."/>
        </authorList>
    </citation>
    <scope>NUCLEOTIDE SEQUENCE</scope>
    <source>
        <strain evidence="7">HNM0140</strain>
    </source>
</reference>
<feature type="DNA-binding region" description="OmpR/PhoB-type" evidence="4">
    <location>
        <begin position="1"/>
        <end position="89"/>
    </location>
</feature>
<feature type="compositionally biased region" description="Low complexity" evidence="5">
    <location>
        <begin position="916"/>
        <end position="930"/>
    </location>
</feature>
<keyword evidence="8" id="KW-1185">Reference proteome</keyword>
<evidence type="ECO:0000313" key="7">
    <source>
        <dbReference type="EMBL" id="UZJ32745.1"/>
    </source>
</evidence>
<dbReference type="SMART" id="SM00862">
    <property type="entry name" value="Trans_reg_C"/>
    <property type="match status" value="1"/>
</dbReference>
<dbReference type="Pfam" id="PF03704">
    <property type="entry name" value="BTAD"/>
    <property type="match status" value="1"/>
</dbReference>
<dbReference type="InterPro" id="IPR005158">
    <property type="entry name" value="BTAD"/>
</dbReference>
<dbReference type="InterPro" id="IPR049945">
    <property type="entry name" value="AAA_22"/>
</dbReference>
<dbReference type="RefSeq" id="WP_265363965.1">
    <property type="nucleotide sequence ID" value="NZ_CP110636.1"/>
</dbReference>
<dbReference type="SUPFAM" id="SSF52540">
    <property type="entry name" value="P-loop containing nucleoside triphosphate hydrolases"/>
    <property type="match status" value="1"/>
</dbReference>
<dbReference type="PANTHER" id="PTHR47691:SF3">
    <property type="entry name" value="HTH-TYPE TRANSCRIPTIONAL REGULATOR RV0890C-RELATED"/>
    <property type="match status" value="1"/>
</dbReference>
<dbReference type="InterPro" id="IPR016032">
    <property type="entry name" value="Sig_transdc_resp-reg_C-effctor"/>
</dbReference>
<dbReference type="Gene3D" id="3.40.50.300">
    <property type="entry name" value="P-loop containing nucleotide triphosphate hydrolases"/>
    <property type="match status" value="1"/>
</dbReference>
<sequence length="1047" mass="110942">MRFGILGGTLMWGDDGAEVSLGGPARRALLTLLLVRPGDVVPADRLADGTGPQGTPSPHALQSQISRLRSALGGAAVIERTGAGYRLVVPVDDVDAGRFERLAEQGRTALREGEAQRAAALLHEALELWRGPALADAADSEPARAAAARLEELRLSVHEDRIEAALRLGEHRAVVPELRELLDRHPLRERLAGLLMRALFADGGQAEALVVFERTRRHLAEELGTDPSAELVGLHHELLSADPSPSPTAPPAPLTAFVGRAGEVAAIAELLGEARLVTLTGPGGVGKTRLAVEVCAAETEQVCFMELGALRDGALVAQALLRALGLRERGLHVAAGDGDPLERLVAALSGRVLLLVLDNCEHLVEEVAALAARLLAACPRLKVLATSREALGVIGEHLHPVRPLDDKAAVELFTARARAVRRGFVPDPQAVRRVCGALDNLPLAIELAAARLRTVGLDELAARLTDRLAVAARGTRTVDERHRTLRSVIAWSWDLLSGPEARAARRFAVFAEGAGVESALRVCDTDEETLESLADKSLLEWAGGRYRMLATIRAYAGERLDAAGETAAVRQAHARTLLGLARAADPWLRRHEQLPWLAVLAAEHSDLVAAVEWAVAAGETGTAAELLASASTYLWIRGVSGASAPQAAALLDAVGDAPPDGHDEAYAICVLLAASGPAGREVWRRHRVPAARALEAAWSGPEPGRYPAALLLWMMHNAGDGDAPAALALVSAQRDRPEPWVRAAAHYVSAFGSLGNGEREQADQEFRAAVTGFRALGERWGAALALDALAGLAGARGAREEARALTGEALTLAEQLGAWEDCADLLVNRGDQRIDTDPTAARADYARAAEFARRAGSASATAATRRALGDLALLEGTRPLRRSSTPRPWRSSTRTGSRGWATGCVPWPDWDAQRRPAATGPGPGPTTDMPPARRPSPERPCPTRCASWDCPSHGSRRWAENEGEGEPGGSGRDVRSGDRGAQGALPRGSGGHAGRRRVADGACRPRTPRSAGTARCGRGTAPTGLRPRPPRLDVVPQLPQRTGRGRR</sequence>
<evidence type="ECO:0000256" key="2">
    <source>
        <dbReference type="ARBA" id="ARBA00023012"/>
    </source>
</evidence>
<evidence type="ECO:0000256" key="1">
    <source>
        <dbReference type="ARBA" id="ARBA00005820"/>
    </source>
</evidence>
<evidence type="ECO:0000313" key="8">
    <source>
        <dbReference type="Proteomes" id="UP001164959"/>
    </source>
</evidence>
<keyword evidence="3 4" id="KW-0238">DNA-binding</keyword>
<dbReference type="SUPFAM" id="SSF48452">
    <property type="entry name" value="TPR-like"/>
    <property type="match status" value="1"/>
</dbReference>
<feature type="compositionally biased region" description="Low complexity" evidence="5">
    <location>
        <begin position="882"/>
        <end position="903"/>
    </location>
</feature>
<keyword evidence="2" id="KW-0902">Two-component regulatory system</keyword>
<dbReference type="Pfam" id="PF13401">
    <property type="entry name" value="AAA_22"/>
    <property type="match status" value="1"/>
</dbReference>
<dbReference type="InterPro" id="IPR011990">
    <property type="entry name" value="TPR-like_helical_dom_sf"/>
</dbReference>
<dbReference type="InterPro" id="IPR001867">
    <property type="entry name" value="OmpR/PhoB-type_DNA-bd"/>
</dbReference>
<dbReference type="SMART" id="SM01043">
    <property type="entry name" value="BTAD"/>
    <property type="match status" value="1"/>
</dbReference>
<dbReference type="CDD" id="cd15831">
    <property type="entry name" value="BTAD"/>
    <property type="match status" value="1"/>
</dbReference>
<comment type="similarity">
    <text evidence="1">Belongs to the AfsR/DnrI/RedD regulatory family.</text>
</comment>
<evidence type="ECO:0000256" key="5">
    <source>
        <dbReference type="SAM" id="MobiDB-lite"/>
    </source>
</evidence>
<feature type="domain" description="OmpR/PhoB-type" evidence="6">
    <location>
        <begin position="1"/>
        <end position="89"/>
    </location>
</feature>
<accession>A0ABY6PFV4</accession>
<evidence type="ECO:0000256" key="4">
    <source>
        <dbReference type="PROSITE-ProRule" id="PRU01091"/>
    </source>
</evidence>
<dbReference type="Proteomes" id="UP001164959">
    <property type="component" value="Chromosome"/>
</dbReference>
<dbReference type="PANTHER" id="PTHR47691">
    <property type="entry name" value="REGULATOR-RELATED"/>
    <property type="match status" value="1"/>
</dbReference>
<dbReference type="Gene3D" id="1.10.10.10">
    <property type="entry name" value="Winged helix-like DNA-binding domain superfamily/Winged helix DNA-binding domain"/>
    <property type="match status" value="1"/>
</dbReference>
<name>A0ABY6PFV4_9ACTN</name>
<dbReference type="InterPro" id="IPR027417">
    <property type="entry name" value="P-loop_NTPase"/>
</dbReference>
<organism evidence="7 8">
    <name type="scientific">Streptomyces endophytica</name>
    <dbReference type="NCBI Taxonomy" id="2991496"/>
    <lineage>
        <taxon>Bacteria</taxon>
        <taxon>Bacillati</taxon>
        <taxon>Actinomycetota</taxon>
        <taxon>Actinomycetes</taxon>
        <taxon>Kitasatosporales</taxon>
        <taxon>Streptomycetaceae</taxon>
        <taxon>Streptomyces</taxon>
    </lineage>
</organism>
<evidence type="ECO:0000259" key="6">
    <source>
        <dbReference type="PROSITE" id="PS51755"/>
    </source>
</evidence>
<dbReference type="InterPro" id="IPR036388">
    <property type="entry name" value="WH-like_DNA-bd_sf"/>
</dbReference>
<feature type="region of interest" description="Disordered" evidence="5">
    <location>
        <begin position="877"/>
        <end position="1047"/>
    </location>
</feature>